<organism evidence="2 3">
    <name type="scientific">Heterodera trifolii</name>
    <dbReference type="NCBI Taxonomy" id="157864"/>
    <lineage>
        <taxon>Eukaryota</taxon>
        <taxon>Metazoa</taxon>
        <taxon>Ecdysozoa</taxon>
        <taxon>Nematoda</taxon>
        <taxon>Chromadorea</taxon>
        <taxon>Rhabditida</taxon>
        <taxon>Tylenchina</taxon>
        <taxon>Tylenchomorpha</taxon>
        <taxon>Tylenchoidea</taxon>
        <taxon>Heteroderidae</taxon>
        <taxon>Heteroderinae</taxon>
        <taxon>Heterodera</taxon>
    </lineage>
</organism>
<evidence type="ECO:0000313" key="3">
    <source>
        <dbReference type="Proteomes" id="UP001620626"/>
    </source>
</evidence>
<sequence length="796" mass="88432">MDTDANSPSQMLSQIFGHQIDESISHLNGCNRNQYREVERFETEDELQQWMLSQGKKWGIVQKGRVTIEDIIDQYACVFRRRKGYACKVQMRVRHNRRNGHKVVEILELDHDHTFYGYKSGFEPGEGGKMFASASGGQFCAQTADFGSGHQQEEQQSKSAAQLNGQFDENDEEEGQGGAELLELIKQEQFDLSNLVPPGEEMGAEQQPLQHQQDEMGTLSTQPMEMLLNNILNNAQQNRGFGISFGAGEGSGEGFEGAFGIDGGQMALVEQQNEALAERVAEKMAKFLSSQMEPKFASILSELHSLNKSVEELKRTVATAHTPPQRRGPISVPGMVGSIGSSSGSTTKQTMLNGCQNYAKAPISTGGSATPTKIAFRPYPMNGSLRYQQHNNAKSPADNAVNLAIGRQTAQQQQQHQRVRLINTRNDFAGGTDHFPPASSSAISAADNVMKFPPLKNDFKLMPLTSSSSSTNCGENAILKMPFSSSSIPWATTKPSTNALEPPKLTKMGAVGLKNGRRSVRKSVHAYRQRRKELSYRHMKEIGLTLVINGVPKSIFHCRVTDITNAVQTKRRELAQQGQRVFYRGRDVTDALYRVECSRVMVNGRRCGQMIADSLWPRGFFRQRMLMPILRGVSHRTKRRTDGTMREAVANDQFEVFKEALLRLGGFLMDEPDRYKWMETAREGVNQRGLDELANSKRAHFEFEGGPLFGDEILGGEEQQQIGIDNETAQLLTSKLFASSYSELPANLLLTENGQYDEDDEGMEEEEENGENGEGAEGEDGQSPAEEDGEAEELNL</sequence>
<evidence type="ECO:0008006" key="4">
    <source>
        <dbReference type="Google" id="ProtNLM"/>
    </source>
</evidence>
<dbReference type="EMBL" id="JBICBT010000549">
    <property type="protein sequence ID" value="KAL3110024.1"/>
    <property type="molecule type" value="Genomic_DNA"/>
</dbReference>
<dbReference type="Proteomes" id="UP001620626">
    <property type="component" value="Unassembled WGS sequence"/>
</dbReference>
<reference evidence="2 3" key="1">
    <citation type="submission" date="2024-10" db="EMBL/GenBank/DDBJ databases">
        <authorList>
            <person name="Kim D."/>
        </authorList>
    </citation>
    <scope>NUCLEOTIDE SEQUENCE [LARGE SCALE GENOMIC DNA]</scope>
    <source>
        <strain evidence="2">BH-2024</strain>
    </source>
</reference>
<proteinExistence type="predicted"/>
<keyword evidence="3" id="KW-1185">Reference proteome</keyword>
<feature type="compositionally biased region" description="Acidic residues" evidence="1">
    <location>
        <begin position="755"/>
        <end position="796"/>
    </location>
</feature>
<name>A0ABD2L4D4_9BILA</name>
<dbReference type="AlphaFoldDB" id="A0ABD2L4D4"/>
<comment type="caution">
    <text evidence="2">The sequence shown here is derived from an EMBL/GenBank/DDBJ whole genome shotgun (WGS) entry which is preliminary data.</text>
</comment>
<gene>
    <name evidence="2" type="ORF">niasHT_015627</name>
</gene>
<accession>A0ABD2L4D4</accession>
<feature type="region of interest" description="Disordered" evidence="1">
    <location>
        <begin position="750"/>
        <end position="796"/>
    </location>
</feature>
<evidence type="ECO:0000256" key="1">
    <source>
        <dbReference type="SAM" id="MobiDB-lite"/>
    </source>
</evidence>
<evidence type="ECO:0000313" key="2">
    <source>
        <dbReference type="EMBL" id="KAL3110024.1"/>
    </source>
</evidence>
<protein>
    <recommendedName>
        <fullName evidence="4">FAR1 domain-containing protein</fullName>
    </recommendedName>
</protein>